<organism evidence="2 3">
    <name type="scientific">Haloferax namakaokahaiae</name>
    <dbReference type="NCBI Taxonomy" id="1748331"/>
    <lineage>
        <taxon>Archaea</taxon>
        <taxon>Methanobacteriati</taxon>
        <taxon>Methanobacteriota</taxon>
        <taxon>Stenosarchaea group</taxon>
        <taxon>Halobacteria</taxon>
        <taxon>Halobacteriales</taxon>
        <taxon>Haloferacaceae</taxon>
        <taxon>Haloferax</taxon>
    </lineage>
</organism>
<feature type="transmembrane region" description="Helical" evidence="1">
    <location>
        <begin position="102"/>
        <end position="123"/>
    </location>
</feature>
<dbReference type="RefSeq" id="WP_390224565.1">
    <property type="nucleotide sequence ID" value="NZ_JBHTAA010000005.1"/>
</dbReference>
<dbReference type="Proteomes" id="UP001596481">
    <property type="component" value="Unassembled WGS sequence"/>
</dbReference>
<comment type="caution">
    <text evidence="2">The sequence shown here is derived from an EMBL/GenBank/DDBJ whole genome shotgun (WGS) entry which is preliminary data.</text>
</comment>
<name>A0ABD5ZHL4_9EURY</name>
<proteinExistence type="predicted"/>
<feature type="transmembrane region" description="Helical" evidence="1">
    <location>
        <begin position="293"/>
        <end position="315"/>
    </location>
</feature>
<dbReference type="PANTHER" id="PTHR36844:SF1">
    <property type="entry name" value="PROTEASE PRSW"/>
    <property type="match status" value="1"/>
</dbReference>
<dbReference type="EMBL" id="JBHTAA010000005">
    <property type="protein sequence ID" value="MFC7204674.1"/>
    <property type="molecule type" value="Genomic_DNA"/>
</dbReference>
<dbReference type="AlphaFoldDB" id="A0ABD5ZHL4"/>
<protein>
    <submittedName>
        <fullName evidence="2">PrsW family intramembrane metalloprotease</fullName>
    </submittedName>
</protein>
<dbReference type="InterPro" id="IPR026898">
    <property type="entry name" value="PrsW"/>
</dbReference>
<feature type="transmembrane region" description="Helical" evidence="1">
    <location>
        <begin position="47"/>
        <end position="66"/>
    </location>
</feature>
<evidence type="ECO:0000313" key="2">
    <source>
        <dbReference type="EMBL" id="MFC7204674.1"/>
    </source>
</evidence>
<sequence>MDERRDPVERAAGNSMDLYDIATWEERTSVDGLAVALYRLLVASSKAIVIGLALIILIGIGGLSAITDPQIGALTLLSALPALGLAAYVYTTDVTENEPISLMVVTFLLGVLTATFAAIANSLLSNAGQVIASEFNLALGFVGSVIFFYLVVGPVEETVKLLAVRLYAYSNSKFNAVVDGAVYGAMAGLGFATIENALYITRNLAESGLDLGVASAPAIIGAGGTITAVRALAGPGHVIYSAIAGYYLGLAKFNRENFGPIVVKGLILAALVHATYNSTVGIGSGIIASVTGIGGVGAFLLYVIIYDGIFGLYLIRKIQRYSNAYHEAHDQGPSAAAFGPEQTEFED</sequence>
<accession>A0ABD5ZHL4</accession>
<keyword evidence="2" id="KW-0378">Hydrolase</keyword>
<feature type="transmembrane region" description="Helical" evidence="1">
    <location>
        <begin position="73"/>
        <end position="90"/>
    </location>
</feature>
<feature type="transmembrane region" description="Helical" evidence="1">
    <location>
        <begin position="266"/>
        <end position="287"/>
    </location>
</feature>
<feature type="transmembrane region" description="Helical" evidence="1">
    <location>
        <begin position="238"/>
        <end position="254"/>
    </location>
</feature>
<evidence type="ECO:0000256" key="1">
    <source>
        <dbReference type="SAM" id="Phobius"/>
    </source>
</evidence>
<keyword evidence="1" id="KW-0812">Transmembrane</keyword>
<feature type="transmembrane region" description="Helical" evidence="1">
    <location>
        <begin position="180"/>
        <end position="199"/>
    </location>
</feature>
<feature type="transmembrane region" description="Helical" evidence="1">
    <location>
        <begin position="211"/>
        <end position="232"/>
    </location>
</feature>
<dbReference type="Pfam" id="PF13367">
    <property type="entry name" value="PrsW-protease"/>
    <property type="match status" value="1"/>
</dbReference>
<keyword evidence="2" id="KW-0482">Metalloprotease</keyword>
<dbReference type="PANTHER" id="PTHR36844">
    <property type="entry name" value="PROTEASE PRSW"/>
    <property type="match status" value="1"/>
</dbReference>
<keyword evidence="3" id="KW-1185">Reference proteome</keyword>
<gene>
    <name evidence="2" type="ORF">ACFQJC_14235</name>
</gene>
<keyword evidence="1" id="KW-1133">Transmembrane helix</keyword>
<dbReference type="GO" id="GO:0008237">
    <property type="term" value="F:metallopeptidase activity"/>
    <property type="evidence" value="ECO:0007669"/>
    <property type="project" value="UniProtKB-KW"/>
</dbReference>
<feature type="transmembrane region" description="Helical" evidence="1">
    <location>
        <begin position="135"/>
        <end position="152"/>
    </location>
</feature>
<reference evidence="2 3" key="1">
    <citation type="journal article" date="2019" name="Int. J. Syst. Evol. Microbiol.">
        <title>The Global Catalogue of Microorganisms (GCM) 10K type strain sequencing project: providing services to taxonomists for standard genome sequencing and annotation.</title>
        <authorList>
            <consortium name="The Broad Institute Genomics Platform"/>
            <consortium name="The Broad Institute Genome Sequencing Center for Infectious Disease"/>
            <person name="Wu L."/>
            <person name="Ma J."/>
        </authorList>
    </citation>
    <scope>NUCLEOTIDE SEQUENCE [LARGE SCALE GENOMIC DNA]</scope>
    <source>
        <strain evidence="2 3">DSM 29988</strain>
    </source>
</reference>
<keyword evidence="1" id="KW-0472">Membrane</keyword>
<keyword evidence="2" id="KW-0645">Protease</keyword>
<evidence type="ECO:0000313" key="3">
    <source>
        <dbReference type="Proteomes" id="UP001596481"/>
    </source>
</evidence>